<dbReference type="InterPro" id="IPR024467">
    <property type="entry name" value="Xre/MbcA/ParS-like_toxin-bd"/>
</dbReference>
<keyword evidence="3" id="KW-1185">Reference proteome</keyword>
<reference evidence="2 3" key="1">
    <citation type="submission" date="2023-10" db="EMBL/GenBank/DDBJ databases">
        <title>Noviherbaspirillum sp. CPCC 100848 genome assembly.</title>
        <authorList>
            <person name="Li X.Y."/>
            <person name="Fang X.M."/>
        </authorList>
    </citation>
    <scope>NUCLEOTIDE SEQUENCE [LARGE SCALE GENOMIC DNA]</scope>
    <source>
        <strain evidence="2 3">CPCC 100848</strain>
    </source>
</reference>
<evidence type="ECO:0000313" key="2">
    <source>
        <dbReference type="EMBL" id="MEC4722557.1"/>
    </source>
</evidence>
<dbReference type="Pfam" id="PF09722">
    <property type="entry name" value="Xre_MbcA_ParS_C"/>
    <property type="match status" value="1"/>
</dbReference>
<comment type="caution">
    <text evidence="2">The sequence shown here is derived from an EMBL/GenBank/DDBJ whole genome shotgun (WGS) entry which is preliminary data.</text>
</comment>
<evidence type="ECO:0000313" key="3">
    <source>
        <dbReference type="Proteomes" id="UP001352263"/>
    </source>
</evidence>
<feature type="domain" description="Antitoxin Xre/MbcA/ParS-like toxin-binding" evidence="1">
    <location>
        <begin position="63"/>
        <end position="108"/>
    </location>
</feature>
<accession>A0ABU6JFW7</accession>
<sequence>MRTITHVARHPPAAGQENIAAALNEVSIMKEGNLSSQGLEALRTRFQAQSRKAQAYYTVMHGARAIAGNDDEASAWMNQPLPSFDGRTPAQLVGDGREEDVLRYIESLKTGAAG</sequence>
<dbReference type="Proteomes" id="UP001352263">
    <property type="component" value="Unassembled WGS sequence"/>
</dbReference>
<proteinExistence type="predicted"/>
<dbReference type="EMBL" id="JAWIIV010000032">
    <property type="protein sequence ID" value="MEC4722557.1"/>
    <property type="molecule type" value="Genomic_DNA"/>
</dbReference>
<name>A0ABU6JFW7_9BURK</name>
<evidence type="ECO:0000259" key="1">
    <source>
        <dbReference type="Pfam" id="PF09722"/>
    </source>
</evidence>
<gene>
    <name evidence="2" type="ORF">RY831_25655</name>
</gene>
<protein>
    <submittedName>
        <fullName evidence="2">Antitoxin Xre/MbcA/ParS toxin-binding domain-containing protein</fullName>
    </submittedName>
</protein>
<organism evidence="2 3">
    <name type="scientific">Noviherbaspirillum album</name>
    <dbReference type="NCBI Taxonomy" id="3080276"/>
    <lineage>
        <taxon>Bacteria</taxon>
        <taxon>Pseudomonadati</taxon>
        <taxon>Pseudomonadota</taxon>
        <taxon>Betaproteobacteria</taxon>
        <taxon>Burkholderiales</taxon>
        <taxon>Oxalobacteraceae</taxon>
        <taxon>Noviherbaspirillum</taxon>
    </lineage>
</organism>
<dbReference type="RefSeq" id="WP_326509228.1">
    <property type="nucleotide sequence ID" value="NZ_JAWIIV010000032.1"/>
</dbReference>